<dbReference type="Pfam" id="PF04377">
    <property type="entry name" value="ATE_C"/>
    <property type="match status" value="1"/>
</dbReference>
<evidence type="ECO:0000313" key="10">
    <source>
        <dbReference type="RefSeq" id="XP_034241051.1"/>
    </source>
</evidence>
<dbReference type="InParanoid" id="A0A6P8YV75"/>
<evidence type="ECO:0000259" key="8">
    <source>
        <dbReference type="Pfam" id="PF04377"/>
    </source>
</evidence>
<comment type="similarity">
    <text evidence="1 5">Belongs to the R-transferase family.</text>
</comment>
<evidence type="ECO:0000256" key="6">
    <source>
        <dbReference type="SAM" id="MobiDB-lite"/>
    </source>
</evidence>
<sequence>MALDTMEPKFGSVVENFKNENEGYKCGYCKSKTSNYSHGMWAHQITVHDYQDLIDRGWRRSGYYCYKPTMQKICCPMYTIKCNSVDFKLSKSQKKVIKRMNRFLSHGERGKQRAMDDSNSLDPQDVEGNSDLMEAQMTSHFATVDSKKFAKIKSSFQELTGSSSDENRRQDFAAHVTECSNVMSESKTEKKGPFVKDSCSTSYKPGAGPDKEKPPCKKAKLLRLERRNQKLASKGLSVDPSSSAPKQENFAKKLEDFLYPEMTQSPAHRLQVRLVRSQPASAEFKSSFQESLCVYRRYQIAIHGDPESKCTESQYKRFLVKSPLELKLVRGNSASVEQMWRLFVKYQKAIHNETDKECDQETFQDFLVKTPLKAWRPADGSGPPQGYGSFHQQYWLDDKLVAVGVLDILPRCVSSVYFYYDPEYSDLTLGTYGSLREVAFVRTLQSNAPELKWYYMGFYIHSCPKMRYKASLSPSMLLCPETYTWHPIERCLPLLDKNKYSRLEPNPSVKDIDAIENVNEVVVFHDLRPMYYGQYRDLAGSSSEDEEVLHYAQLVGKNCAKKMLLLR</sequence>
<dbReference type="GO" id="GO:0005737">
    <property type="term" value="C:cytoplasm"/>
    <property type="evidence" value="ECO:0007669"/>
    <property type="project" value="TreeGrafter"/>
</dbReference>
<feature type="region of interest" description="Disordered" evidence="6">
    <location>
        <begin position="106"/>
        <end position="128"/>
    </location>
</feature>
<evidence type="ECO:0000313" key="9">
    <source>
        <dbReference type="Proteomes" id="UP000515158"/>
    </source>
</evidence>
<dbReference type="InterPro" id="IPR017137">
    <property type="entry name" value="Arg-tRNA-P_Trfase_1_euk"/>
</dbReference>
<feature type="region of interest" description="Disordered" evidence="6">
    <location>
        <begin position="187"/>
        <end position="216"/>
    </location>
</feature>
<feature type="compositionally biased region" description="Basic and acidic residues" evidence="6">
    <location>
        <begin position="106"/>
        <end position="116"/>
    </location>
</feature>
<keyword evidence="2 5" id="KW-0808">Transferase</keyword>
<dbReference type="Proteomes" id="UP000515158">
    <property type="component" value="Unplaced"/>
</dbReference>
<evidence type="ECO:0000256" key="2">
    <source>
        <dbReference type="ARBA" id="ARBA00022679"/>
    </source>
</evidence>
<dbReference type="InterPro" id="IPR007471">
    <property type="entry name" value="N-end_Aminoacyl_Trfase_N"/>
</dbReference>
<feature type="domain" description="N-end aminoacyl transferase N-terminal" evidence="7">
    <location>
        <begin position="24"/>
        <end position="95"/>
    </location>
</feature>
<dbReference type="SUPFAM" id="SSF55729">
    <property type="entry name" value="Acyl-CoA N-acyltransferases (Nat)"/>
    <property type="match status" value="1"/>
</dbReference>
<dbReference type="PIRSF" id="PIRSF037207">
    <property type="entry name" value="ATE1_euk"/>
    <property type="match status" value="1"/>
</dbReference>
<feature type="domain" description="N-end rule aminoacyl transferase C-terminal" evidence="8">
    <location>
        <begin position="341"/>
        <end position="479"/>
    </location>
</feature>
<name>A0A6P8YV75_THRPL</name>
<keyword evidence="9" id="KW-1185">Reference proteome</keyword>
<gene>
    <name evidence="10" type="primary">LOC117645174</name>
</gene>
<dbReference type="GO" id="GO:0004057">
    <property type="term" value="F:arginyl-tRNA--protein transferase activity"/>
    <property type="evidence" value="ECO:0007669"/>
    <property type="project" value="UniProtKB-EC"/>
</dbReference>
<organism evidence="10">
    <name type="scientific">Thrips palmi</name>
    <name type="common">Melon thrips</name>
    <dbReference type="NCBI Taxonomy" id="161013"/>
    <lineage>
        <taxon>Eukaryota</taxon>
        <taxon>Metazoa</taxon>
        <taxon>Ecdysozoa</taxon>
        <taxon>Arthropoda</taxon>
        <taxon>Hexapoda</taxon>
        <taxon>Insecta</taxon>
        <taxon>Pterygota</taxon>
        <taxon>Neoptera</taxon>
        <taxon>Paraneoptera</taxon>
        <taxon>Thysanoptera</taxon>
        <taxon>Terebrantia</taxon>
        <taxon>Thripoidea</taxon>
        <taxon>Thripidae</taxon>
        <taxon>Thrips</taxon>
    </lineage>
</organism>
<protein>
    <recommendedName>
        <fullName evidence="5">Arginyl-tRNA--protein transferase 1</fullName>
        <shortName evidence="5">Arginyltransferase 1</shortName>
        <shortName evidence="5">R-transferase 1</shortName>
        <ecNumber evidence="5">2.3.2.8</ecNumber>
    </recommendedName>
    <alternativeName>
        <fullName evidence="5">Arginine-tRNA--protein transferase 1</fullName>
    </alternativeName>
</protein>
<dbReference type="EC" id="2.3.2.8" evidence="5"/>
<reference evidence="10" key="1">
    <citation type="submission" date="2025-08" db="UniProtKB">
        <authorList>
            <consortium name="RefSeq"/>
        </authorList>
    </citation>
    <scope>IDENTIFICATION</scope>
    <source>
        <tissue evidence="10">Total insect</tissue>
    </source>
</reference>
<dbReference type="Pfam" id="PF04376">
    <property type="entry name" value="ATE_N"/>
    <property type="match status" value="1"/>
</dbReference>
<dbReference type="OrthoDB" id="74183at2759"/>
<dbReference type="GeneID" id="117645174"/>
<dbReference type="InterPro" id="IPR030700">
    <property type="entry name" value="N-end_Aminoacyl_Trfase"/>
</dbReference>
<dbReference type="InterPro" id="IPR007472">
    <property type="entry name" value="N-end_Aminoacyl_Trfase_C"/>
</dbReference>
<comment type="catalytic activity">
    <reaction evidence="5">
        <text>an N-terminal L-alpha-aminoacyl-[protein] + L-arginyl-tRNA(Arg) = an N-terminal L-arginyl-L-aminoacyl-[protein] + tRNA(Arg) + H(+)</text>
        <dbReference type="Rhea" id="RHEA:10208"/>
        <dbReference type="Rhea" id="RHEA-COMP:9658"/>
        <dbReference type="Rhea" id="RHEA-COMP:9673"/>
        <dbReference type="Rhea" id="RHEA-COMP:10636"/>
        <dbReference type="Rhea" id="RHEA-COMP:10638"/>
        <dbReference type="ChEBI" id="CHEBI:15378"/>
        <dbReference type="ChEBI" id="CHEBI:78442"/>
        <dbReference type="ChEBI" id="CHEBI:78513"/>
        <dbReference type="ChEBI" id="CHEBI:78597"/>
        <dbReference type="ChEBI" id="CHEBI:83562"/>
        <dbReference type="EC" id="2.3.2.8"/>
    </reaction>
</comment>
<dbReference type="PANTHER" id="PTHR21367:SF1">
    <property type="entry name" value="ARGINYL-TRNA--PROTEIN TRANSFERASE 1"/>
    <property type="match status" value="1"/>
</dbReference>
<evidence type="ECO:0000256" key="4">
    <source>
        <dbReference type="ARBA" id="ARBA00023315"/>
    </source>
</evidence>
<dbReference type="FunCoup" id="A0A6P8YV75">
    <property type="interactions" value="2026"/>
</dbReference>
<evidence type="ECO:0000259" key="7">
    <source>
        <dbReference type="Pfam" id="PF04376"/>
    </source>
</evidence>
<evidence type="ECO:0000256" key="3">
    <source>
        <dbReference type="ARBA" id="ARBA00022786"/>
    </source>
</evidence>
<comment type="function">
    <text evidence="5">Involved in the post-translational conjugation of arginine to the N-terminal aspartate or glutamate of a protein. This arginylation is required for degradation of the protein via the ubiquitin pathway.</text>
</comment>
<keyword evidence="3 5" id="KW-0833">Ubl conjugation pathway</keyword>
<dbReference type="InterPro" id="IPR016181">
    <property type="entry name" value="Acyl_CoA_acyltransferase"/>
</dbReference>
<keyword evidence="4 5" id="KW-0012">Acyltransferase</keyword>
<dbReference type="RefSeq" id="XP_034241051.1">
    <property type="nucleotide sequence ID" value="XM_034385160.1"/>
</dbReference>
<dbReference type="AlphaFoldDB" id="A0A6P8YV75"/>
<proteinExistence type="inferred from homology"/>
<dbReference type="PANTHER" id="PTHR21367">
    <property type="entry name" value="ARGININE-TRNA-PROTEIN TRANSFERASE 1"/>
    <property type="match status" value="1"/>
</dbReference>
<accession>A0A6P8YV75</accession>
<dbReference type="CTD" id="11101"/>
<evidence type="ECO:0000256" key="5">
    <source>
        <dbReference type="PIRNR" id="PIRNR037207"/>
    </source>
</evidence>
<evidence type="ECO:0000256" key="1">
    <source>
        <dbReference type="ARBA" id="ARBA00009991"/>
    </source>
</evidence>
<dbReference type="KEGG" id="tpal:117645174"/>